<evidence type="ECO:0000313" key="2">
    <source>
        <dbReference type="EMBL" id="JAR86777.1"/>
    </source>
</evidence>
<dbReference type="EMBL" id="GEIB01001475">
    <property type="protein sequence ID" value="JAR86777.1"/>
    <property type="molecule type" value="Transcribed_RNA"/>
</dbReference>
<proteinExistence type="predicted"/>
<name>A0A147B7Q4_9ACAR</name>
<reference evidence="2" key="1">
    <citation type="submission" date="2016-03" db="EMBL/GenBank/DDBJ databases">
        <title>Gut transcriptome analysis on engorged females of Ornithodoros mimon (Acari: Argasidae) and phylogenetic inferences of soft ticks.</title>
        <authorList>
            <person name="Landulfo G.A."/>
            <person name="Giovanni D."/>
            <person name="Carvalho E."/>
            <person name="Junqueira-de-Azevedo I."/>
            <person name="Patane J."/>
            <person name="Mendoca R."/>
            <person name="Barros-Battesti D."/>
        </authorList>
    </citation>
    <scope>NUCLEOTIDE SEQUENCE</scope>
    <source>
        <strain evidence="2">Females</strain>
        <tissue evidence="2">Gut</tissue>
    </source>
</reference>
<keyword evidence="1" id="KW-1133">Transmembrane helix</keyword>
<protein>
    <submittedName>
        <fullName evidence="2">Uncharacterized protein</fullName>
    </submittedName>
</protein>
<dbReference type="AlphaFoldDB" id="A0A147B7Q4"/>
<evidence type="ECO:0000256" key="1">
    <source>
        <dbReference type="SAM" id="Phobius"/>
    </source>
</evidence>
<accession>A0A147B7Q4</accession>
<keyword evidence="1" id="KW-0812">Transmembrane</keyword>
<keyword evidence="1" id="KW-0472">Membrane</keyword>
<sequence length="150" mass="16926">VLFLPEMKYSSSFSDIAPRRTCADCLRRLVLFVLLLRGTPLAPPADDATRADGGTDYKGESSKFRTFPRLLGFLAFFFLVSVLQAKRKGRERTIFSETRAPQPLRSAARGVCVQRSASRTLFFLVDVHIIHFGSFRPRGLSGHWEQSLVF</sequence>
<feature type="transmembrane region" description="Helical" evidence="1">
    <location>
        <begin position="67"/>
        <end position="85"/>
    </location>
</feature>
<organism evidence="2">
    <name type="scientific">Alectorobius mimon</name>
    <dbReference type="NCBI Taxonomy" id="360319"/>
    <lineage>
        <taxon>Eukaryota</taxon>
        <taxon>Metazoa</taxon>
        <taxon>Ecdysozoa</taxon>
        <taxon>Arthropoda</taxon>
        <taxon>Chelicerata</taxon>
        <taxon>Arachnida</taxon>
        <taxon>Acari</taxon>
        <taxon>Parasitiformes</taxon>
        <taxon>Ixodida</taxon>
        <taxon>Ixodoidea</taxon>
        <taxon>Argasidae</taxon>
        <taxon>Ornithodorinae</taxon>
        <taxon>Alectorobius</taxon>
    </lineage>
</organism>
<feature type="non-terminal residue" evidence="2">
    <location>
        <position position="1"/>
    </location>
</feature>